<evidence type="ECO:0000313" key="5">
    <source>
        <dbReference type="Proteomes" id="UP000467124"/>
    </source>
</evidence>
<dbReference type="GO" id="GO:0004519">
    <property type="term" value="F:endonuclease activity"/>
    <property type="evidence" value="ECO:0007669"/>
    <property type="project" value="UniProtKB-KW"/>
</dbReference>
<keyword evidence="4" id="KW-0540">Nuclease</keyword>
<dbReference type="Pfam" id="PF13391">
    <property type="entry name" value="HNH_2"/>
    <property type="match status" value="1"/>
</dbReference>
<feature type="domain" description="HNH nuclease" evidence="2">
    <location>
        <begin position="176"/>
        <end position="227"/>
    </location>
</feature>
<dbReference type="Pfam" id="PF26340">
    <property type="entry name" value="DNA-SBD_ScoMcrA"/>
    <property type="match status" value="1"/>
</dbReference>
<keyword evidence="4" id="KW-0255">Endonuclease</keyword>
<feature type="region of interest" description="Disordered" evidence="1">
    <location>
        <begin position="286"/>
        <end position="305"/>
    </location>
</feature>
<dbReference type="RefSeq" id="WP_161111192.1">
    <property type="nucleotide sequence ID" value="NZ_JBHYPC010000013.1"/>
</dbReference>
<sequence>MDWLERVGSIRRWSRDGYRAPHKPLLLLYVLGHHQRVGSARLEYSEVEADLDRLLREFGPRRRTTSAYPFHYLTSDGLWRVDTPEGEGSPGPSASRLRNGRAGGALVPELTAALTEDPSLRDRIARLLLDGNFEPSLHTGILSFVGLELGRERSEVDRRRDPAFRDLVLTAYEYRCAFCGYEGAIDGLSVGLEAAHVRWWAFDGPDTVSNGLCLCPIHHLLFDKGVLGMSEDRTVMVSTRFAGRSAAAEKTVLSLTGASVLAPQRGFPTVSVEYLKWHTDQVFRGPAREPARTPAVGLHVGQGRP</sequence>
<dbReference type="PIRSF" id="PIRSF030850">
    <property type="entry name" value="UCP030850"/>
    <property type="match status" value="1"/>
</dbReference>
<feature type="domain" description="ScoMcrA-like DNA sulfur-binding" evidence="3">
    <location>
        <begin position="3"/>
        <end position="148"/>
    </location>
</feature>
<evidence type="ECO:0000259" key="3">
    <source>
        <dbReference type="Pfam" id="PF26340"/>
    </source>
</evidence>
<reference evidence="4 5" key="1">
    <citation type="journal article" date="2019" name="Nat. Commun.">
        <title>The antimicrobial potential of Streptomyces from insect microbiomes.</title>
        <authorList>
            <person name="Chevrette M.G."/>
            <person name="Carlson C.M."/>
            <person name="Ortega H.E."/>
            <person name="Thomas C."/>
            <person name="Ananiev G.E."/>
            <person name="Barns K.J."/>
            <person name="Book A.J."/>
            <person name="Cagnazzo J."/>
            <person name="Carlos C."/>
            <person name="Flanigan W."/>
            <person name="Grubbs K.J."/>
            <person name="Horn H.A."/>
            <person name="Hoffmann F.M."/>
            <person name="Klassen J.L."/>
            <person name="Knack J.J."/>
            <person name="Lewin G.R."/>
            <person name="McDonald B.R."/>
            <person name="Muller L."/>
            <person name="Melo W.G.P."/>
            <person name="Pinto-Tomas A.A."/>
            <person name="Schmitz A."/>
            <person name="Wendt-Pienkowski E."/>
            <person name="Wildman S."/>
            <person name="Zhao M."/>
            <person name="Zhang F."/>
            <person name="Bugni T.S."/>
            <person name="Andes D.R."/>
            <person name="Pupo M.T."/>
            <person name="Currie C.R."/>
        </authorList>
    </citation>
    <scope>NUCLEOTIDE SEQUENCE [LARGE SCALE GENOMIC DNA]</scope>
    <source>
        <strain evidence="4 5">SID5840</strain>
    </source>
</reference>
<evidence type="ECO:0000259" key="2">
    <source>
        <dbReference type="Pfam" id="PF13391"/>
    </source>
</evidence>
<dbReference type="NCBIfam" id="NF045808">
    <property type="entry name" value="PT-DNA_restrict"/>
    <property type="match status" value="1"/>
</dbReference>
<evidence type="ECO:0000313" key="4">
    <source>
        <dbReference type="EMBL" id="MYR33460.1"/>
    </source>
</evidence>
<comment type="caution">
    <text evidence="4">The sequence shown here is derived from an EMBL/GenBank/DDBJ whole genome shotgun (WGS) entry which is preliminary data.</text>
</comment>
<feature type="region of interest" description="Disordered" evidence="1">
    <location>
        <begin position="81"/>
        <end position="100"/>
    </location>
</feature>
<dbReference type="InterPro" id="IPR003615">
    <property type="entry name" value="HNH_nuc"/>
</dbReference>
<organism evidence="4 5">
    <name type="scientific">Nocardiopsis alba</name>
    <dbReference type="NCBI Taxonomy" id="53437"/>
    <lineage>
        <taxon>Bacteria</taxon>
        <taxon>Bacillati</taxon>
        <taxon>Actinomycetota</taxon>
        <taxon>Actinomycetes</taxon>
        <taxon>Streptosporangiales</taxon>
        <taxon>Nocardiopsidaceae</taxon>
        <taxon>Nocardiopsis</taxon>
    </lineage>
</organism>
<dbReference type="InterPro" id="IPR058813">
    <property type="entry name" value="DNA-SBD_ScoMcrA"/>
</dbReference>
<dbReference type="CDD" id="cd00085">
    <property type="entry name" value="HNHc"/>
    <property type="match status" value="1"/>
</dbReference>
<dbReference type="Proteomes" id="UP000467124">
    <property type="component" value="Unassembled WGS sequence"/>
</dbReference>
<name>A0A7K2IU22_9ACTN</name>
<dbReference type="EMBL" id="WWHY01000001">
    <property type="protein sequence ID" value="MYR33460.1"/>
    <property type="molecule type" value="Genomic_DNA"/>
</dbReference>
<dbReference type="AlphaFoldDB" id="A0A7K2IU22"/>
<dbReference type="InterPro" id="IPR011396">
    <property type="entry name" value="PT_DNA_restrict"/>
</dbReference>
<keyword evidence="4" id="KW-0378">Hydrolase</keyword>
<protein>
    <submittedName>
        <fullName evidence="4">Restriction endonuclease</fullName>
    </submittedName>
</protein>
<proteinExistence type="predicted"/>
<gene>
    <name evidence="4" type="ORF">GTW20_14615</name>
</gene>
<evidence type="ECO:0000256" key="1">
    <source>
        <dbReference type="SAM" id="MobiDB-lite"/>
    </source>
</evidence>
<accession>A0A7K2IU22</accession>